<dbReference type="PANTHER" id="PTHR30146:SF153">
    <property type="entry name" value="LACTOSE OPERON REPRESSOR"/>
    <property type="match status" value="1"/>
</dbReference>
<dbReference type="RefSeq" id="WP_208500737.1">
    <property type="nucleotide sequence ID" value="NZ_JAGFOA010000002.1"/>
</dbReference>
<name>A0A939QGX8_9MICO</name>
<dbReference type="PROSITE" id="PS50932">
    <property type="entry name" value="HTH_LACI_2"/>
    <property type="match status" value="1"/>
</dbReference>
<dbReference type="Gene3D" id="3.40.50.2300">
    <property type="match status" value="2"/>
</dbReference>
<evidence type="ECO:0000256" key="2">
    <source>
        <dbReference type="ARBA" id="ARBA00023125"/>
    </source>
</evidence>
<dbReference type="Pfam" id="PF13377">
    <property type="entry name" value="Peripla_BP_3"/>
    <property type="match status" value="1"/>
</dbReference>
<dbReference type="InterPro" id="IPR000843">
    <property type="entry name" value="HTH_LacI"/>
</dbReference>
<evidence type="ECO:0000259" key="4">
    <source>
        <dbReference type="PROSITE" id="PS50932"/>
    </source>
</evidence>
<dbReference type="InterPro" id="IPR010982">
    <property type="entry name" value="Lambda_DNA-bd_dom_sf"/>
</dbReference>
<dbReference type="SMART" id="SM00354">
    <property type="entry name" value="HTH_LACI"/>
    <property type="match status" value="1"/>
</dbReference>
<sequence>MPLPPSRRAASIADVARLAGVSAQTVSRVSNGGARVSADTRARVVEAMDRLGYMPNHAARALRSGAFRTIGLLAHRFERTGEAQTMSGVIDAARAEGYTVTVVDVTATEDPSGWEAAASRLTQQAVDGLIVIRAEHETPDSLTLPRGMPVVVSDSRLVGQYTAVVADQIEGTTDAVRHLLDLGHRAIHHISGPDDSEPALARADAWRQTLLAAGVAPPTAWTGDWSARSGYELGRRIAEQGEATAVFCANDETAFGLIRALHERGLRVPQDVSVVGFDDIGLAEYSSPPLTTVRQPFQRIGHELVRLVLARLAGGEAPARERVVVPCELIVRETTAPPRS</sequence>
<dbReference type="CDD" id="cd01392">
    <property type="entry name" value="HTH_LacI"/>
    <property type="match status" value="1"/>
</dbReference>
<dbReference type="AlphaFoldDB" id="A0A939QGX8"/>
<keyword evidence="1" id="KW-0805">Transcription regulation</keyword>
<dbReference type="SUPFAM" id="SSF47413">
    <property type="entry name" value="lambda repressor-like DNA-binding domains"/>
    <property type="match status" value="1"/>
</dbReference>
<evidence type="ECO:0000256" key="3">
    <source>
        <dbReference type="ARBA" id="ARBA00023163"/>
    </source>
</evidence>
<dbReference type="Proteomes" id="UP000680132">
    <property type="component" value="Unassembled WGS sequence"/>
</dbReference>
<dbReference type="InterPro" id="IPR046335">
    <property type="entry name" value="LacI/GalR-like_sensor"/>
</dbReference>
<proteinExistence type="predicted"/>
<dbReference type="Gene3D" id="1.10.260.40">
    <property type="entry name" value="lambda repressor-like DNA-binding domains"/>
    <property type="match status" value="1"/>
</dbReference>
<dbReference type="GO" id="GO:0003700">
    <property type="term" value="F:DNA-binding transcription factor activity"/>
    <property type="evidence" value="ECO:0007669"/>
    <property type="project" value="TreeGrafter"/>
</dbReference>
<dbReference type="PANTHER" id="PTHR30146">
    <property type="entry name" value="LACI-RELATED TRANSCRIPTIONAL REPRESSOR"/>
    <property type="match status" value="1"/>
</dbReference>
<dbReference type="EMBL" id="JAGFOA010000002">
    <property type="protein sequence ID" value="MBO3662722.1"/>
    <property type="molecule type" value="Genomic_DNA"/>
</dbReference>
<keyword evidence="3" id="KW-0804">Transcription</keyword>
<evidence type="ECO:0000313" key="6">
    <source>
        <dbReference type="Proteomes" id="UP000680132"/>
    </source>
</evidence>
<evidence type="ECO:0000313" key="5">
    <source>
        <dbReference type="EMBL" id="MBO3662722.1"/>
    </source>
</evidence>
<dbReference type="Pfam" id="PF00356">
    <property type="entry name" value="LacI"/>
    <property type="match status" value="1"/>
</dbReference>
<dbReference type="InterPro" id="IPR028082">
    <property type="entry name" value="Peripla_BP_I"/>
</dbReference>
<protein>
    <submittedName>
        <fullName evidence="5">LacI family DNA-binding transcriptional regulator</fullName>
    </submittedName>
</protein>
<reference evidence="5" key="1">
    <citation type="submission" date="2021-03" db="EMBL/GenBank/DDBJ databases">
        <title>Microbacterium sp. nov., a novel actinobacterium isolated from cow dung.</title>
        <authorList>
            <person name="Zhang L."/>
        </authorList>
    </citation>
    <scope>NUCLEOTIDE SEQUENCE</scope>
    <source>
        <strain evidence="5">NEAU-LLB</strain>
    </source>
</reference>
<evidence type="ECO:0000256" key="1">
    <source>
        <dbReference type="ARBA" id="ARBA00023015"/>
    </source>
</evidence>
<dbReference type="SUPFAM" id="SSF53822">
    <property type="entry name" value="Periplasmic binding protein-like I"/>
    <property type="match status" value="1"/>
</dbReference>
<dbReference type="GO" id="GO:0000976">
    <property type="term" value="F:transcription cis-regulatory region binding"/>
    <property type="evidence" value="ECO:0007669"/>
    <property type="project" value="TreeGrafter"/>
</dbReference>
<keyword evidence="6" id="KW-1185">Reference proteome</keyword>
<keyword evidence="2 5" id="KW-0238">DNA-binding</keyword>
<organism evidence="5 6">
    <name type="scientific">Microbacterium stercoris</name>
    <dbReference type="NCBI Taxonomy" id="2820289"/>
    <lineage>
        <taxon>Bacteria</taxon>
        <taxon>Bacillati</taxon>
        <taxon>Actinomycetota</taxon>
        <taxon>Actinomycetes</taxon>
        <taxon>Micrococcales</taxon>
        <taxon>Microbacteriaceae</taxon>
        <taxon>Microbacterium</taxon>
    </lineage>
</organism>
<dbReference type="CDD" id="cd01574">
    <property type="entry name" value="PBP1_LacI"/>
    <property type="match status" value="1"/>
</dbReference>
<comment type="caution">
    <text evidence="5">The sequence shown here is derived from an EMBL/GenBank/DDBJ whole genome shotgun (WGS) entry which is preliminary data.</text>
</comment>
<feature type="domain" description="HTH lacI-type" evidence="4">
    <location>
        <begin position="10"/>
        <end position="64"/>
    </location>
</feature>
<gene>
    <name evidence="5" type="ORF">J5V96_04255</name>
</gene>
<accession>A0A939QGX8</accession>